<gene>
    <name evidence="1" type="ORF">MERR_LOCUS32503</name>
</gene>
<keyword evidence="2" id="KW-1185">Reference proteome</keyword>
<comment type="caution">
    <text evidence="1">The sequence shown here is derived from an EMBL/GenBank/DDBJ whole genome shotgun (WGS) entry which is preliminary data.</text>
</comment>
<proteinExistence type="predicted"/>
<evidence type="ECO:0000313" key="1">
    <source>
        <dbReference type="EMBL" id="CAA7045268.1"/>
    </source>
</evidence>
<sequence>MSYEIARNRSTGMLIGHCQLPFQVVPVRDLPMRTPLQPCEDEVEVGTSRKLWSLQYFPCRTRSNRQFGFCRIRQLSLASRASLKLWISRKPKPPEVLDFVIFVHEIQLIFCSEGVESHQKRVSADCIRLQRLTGILKHDMEYVGIAERTLLISVNLPAVESRLEA</sequence>
<protein>
    <submittedName>
        <fullName evidence="1">Uncharacterized protein</fullName>
    </submittedName>
</protein>
<dbReference type="AlphaFoldDB" id="A0A6D2K6Q3"/>
<dbReference type="EMBL" id="CACVBM020001318">
    <property type="protein sequence ID" value="CAA7045268.1"/>
    <property type="molecule type" value="Genomic_DNA"/>
</dbReference>
<reference evidence="1" key="1">
    <citation type="submission" date="2020-01" db="EMBL/GenBank/DDBJ databases">
        <authorList>
            <person name="Mishra B."/>
        </authorList>
    </citation>
    <scope>NUCLEOTIDE SEQUENCE [LARGE SCALE GENOMIC DNA]</scope>
</reference>
<evidence type="ECO:0000313" key="2">
    <source>
        <dbReference type="Proteomes" id="UP000467841"/>
    </source>
</evidence>
<accession>A0A6D2K6Q3</accession>
<name>A0A6D2K6Q3_9BRAS</name>
<dbReference type="Proteomes" id="UP000467841">
    <property type="component" value="Unassembled WGS sequence"/>
</dbReference>
<organism evidence="1 2">
    <name type="scientific">Microthlaspi erraticum</name>
    <dbReference type="NCBI Taxonomy" id="1685480"/>
    <lineage>
        <taxon>Eukaryota</taxon>
        <taxon>Viridiplantae</taxon>
        <taxon>Streptophyta</taxon>
        <taxon>Embryophyta</taxon>
        <taxon>Tracheophyta</taxon>
        <taxon>Spermatophyta</taxon>
        <taxon>Magnoliopsida</taxon>
        <taxon>eudicotyledons</taxon>
        <taxon>Gunneridae</taxon>
        <taxon>Pentapetalae</taxon>
        <taxon>rosids</taxon>
        <taxon>malvids</taxon>
        <taxon>Brassicales</taxon>
        <taxon>Brassicaceae</taxon>
        <taxon>Coluteocarpeae</taxon>
        <taxon>Microthlaspi</taxon>
    </lineage>
</organism>